<evidence type="ECO:0000313" key="13">
    <source>
        <dbReference type="Proteomes" id="UP000076078"/>
    </source>
</evidence>
<comment type="caution">
    <text evidence="12">The sequence shown here is derived from an EMBL/GenBank/DDBJ whole genome shotgun (WGS) entry which is preliminary data.</text>
</comment>
<protein>
    <submittedName>
        <fullName evidence="12">t-SNARE family protein</fullName>
    </submittedName>
</protein>
<dbReference type="PANTHER" id="PTHR19957:SF83">
    <property type="entry name" value="SYNTAXIN-16"/>
    <property type="match status" value="1"/>
</dbReference>
<dbReference type="Pfam" id="PF05739">
    <property type="entry name" value="SNARE"/>
    <property type="match status" value="1"/>
</dbReference>
<dbReference type="InParanoid" id="A0A151Z536"/>
<dbReference type="GO" id="GO:0031201">
    <property type="term" value="C:SNARE complex"/>
    <property type="evidence" value="ECO:0007669"/>
    <property type="project" value="TreeGrafter"/>
</dbReference>
<dbReference type="PROSITE" id="PS00914">
    <property type="entry name" value="SYNTAXIN"/>
    <property type="match status" value="1"/>
</dbReference>
<dbReference type="AlphaFoldDB" id="A0A151Z536"/>
<sequence length="306" mass="35231">MATRDRTNAFNILKEEFKNRRLKLHTGYTDDKDISLNPINSNIKSIEQLPFLHVFPLWMQGITLIDSNLVTIKSLVDSLSNVQPDLPTFDAHLQIEQEKKYDQICTDINRLIKDTTELVTNFGSVAKSMTSEEVKIKKNIQTTKKHQLQTITLQFRQKQGSYKTQLQRRSNIFKEWDGDEDFSNSSTSNSNIIELDFSDEQKQLVENIEQMANKRHKEIMEIVKSIKDLSSMFQDVGLLVQTQGDLLDQIEFNLSRAEESFSDATINLKEAKKSQKSGYSNICILLIILIMVIVFIVIAILRKVLI</sequence>
<keyword evidence="9 10" id="KW-0472">Membrane</keyword>
<evidence type="ECO:0000256" key="9">
    <source>
        <dbReference type="ARBA" id="ARBA00023136"/>
    </source>
</evidence>
<keyword evidence="5" id="KW-0653">Protein transport</keyword>
<feature type="transmembrane region" description="Helical" evidence="10">
    <location>
        <begin position="279"/>
        <end position="301"/>
    </location>
</feature>
<accession>A0A151Z536</accession>
<dbReference type="InterPro" id="IPR006012">
    <property type="entry name" value="Syntaxin/epimorphin_CS"/>
</dbReference>
<proteinExistence type="inferred from homology"/>
<keyword evidence="7" id="KW-0333">Golgi apparatus</keyword>
<evidence type="ECO:0000256" key="10">
    <source>
        <dbReference type="SAM" id="Phobius"/>
    </source>
</evidence>
<name>A0A151Z536_TIELA</name>
<dbReference type="GO" id="GO:0005484">
    <property type="term" value="F:SNAP receptor activity"/>
    <property type="evidence" value="ECO:0007669"/>
    <property type="project" value="InterPro"/>
</dbReference>
<dbReference type="SUPFAM" id="SSF47661">
    <property type="entry name" value="t-snare proteins"/>
    <property type="match status" value="1"/>
</dbReference>
<evidence type="ECO:0000313" key="12">
    <source>
        <dbReference type="EMBL" id="KYQ89089.1"/>
    </source>
</evidence>
<evidence type="ECO:0000256" key="6">
    <source>
        <dbReference type="ARBA" id="ARBA00022989"/>
    </source>
</evidence>
<dbReference type="CDD" id="cd15848">
    <property type="entry name" value="SNARE_syntaxin1-like"/>
    <property type="match status" value="1"/>
</dbReference>
<dbReference type="Gene3D" id="1.20.58.70">
    <property type="match status" value="1"/>
</dbReference>
<dbReference type="PANTHER" id="PTHR19957">
    <property type="entry name" value="SYNTAXIN"/>
    <property type="match status" value="1"/>
</dbReference>
<keyword evidence="6 10" id="KW-1133">Transmembrane helix</keyword>
<dbReference type="SMART" id="SM00397">
    <property type="entry name" value="t_SNARE"/>
    <property type="match status" value="1"/>
</dbReference>
<evidence type="ECO:0000256" key="5">
    <source>
        <dbReference type="ARBA" id="ARBA00022927"/>
    </source>
</evidence>
<dbReference type="InterPro" id="IPR045242">
    <property type="entry name" value="Syntaxin"/>
</dbReference>
<dbReference type="GO" id="GO:0006886">
    <property type="term" value="P:intracellular protein transport"/>
    <property type="evidence" value="ECO:0007669"/>
    <property type="project" value="InterPro"/>
</dbReference>
<keyword evidence="3" id="KW-0813">Transport</keyword>
<evidence type="ECO:0000256" key="8">
    <source>
        <dbReference type="ARBA" id="ARBA00023054"/>
    </source>
</evidence>
<dbReference type="GO" id="GO:0048278">
    <property type="term" value="P:vesicle docking"/>
    <property type="evidence" value="ECO:0007669"/>
    <property type="project" value="TreeGrafter"/>
</dbReference>
<feature type="domain" description="T-SNARE coiled-coil homology" evidence="11">
    <location>
        <begin position="209"/>
        <end position="271"/>
    </location>
</feature>
<reference evidence="12 13" key="1">
    <citation type="submission" date="2015-12" db="EMBL/GenBank/DDBJ databases">
        <title>Dictyostelia acquired genes for synthesis and detection of signals that induce cell-type specialization by lateral gene transfer from prokaryotes.</title>
        <authorList>
            <person name="Gloeckner G."/>
            <person name="Schaap P."/>
        </authorList>
    </citation>
    <scope>NUCLEOTIDE SEQUENCE [LARGE SCALE GENOMIC DNA]</scope>
    <source>
        <strain evidence="12 13">TK</strain>
    </source>
</reference>
<dbReference type="OMA" id="SIQEIHR"/>
<evidence type="ECO:0000256" key="3">
    <source>
        <dbReference type="ARBA" id="ARBA00022448"/>
    </source>
</evidence>
<evidence type="ECO:0000256" key="2">
    <source>
        <dbReference type="ARBA" id="ARBA00009063"/>
    </source>
</evidence>
<evidence type="ECO:0000256" key="4">
    <source>
        <dbReference type="ARBA" id="ARBA00022692"/>
    </source>
</evidence>
<comment type="similarity">
    <text evidence="2">Belongs to the syntaxin family.</text>
</comment>
<evidence type="ECO:0000259" key="11">
    <source>
        <dbReference type="PROSITE" id="PS50192"/>
    </source>
</evidence>
<dbReference type="GO" id="GO:0000149">
    <property type="term" value="F:SNARE binding"/>
    <property type="evidence" value="ECO:0007669"/>
    <property type="project" value="TreeGrafter"/>
</dbReference>
<dbReference type="GO" id="GO:0006906">
    <property type="term" value="P:vesicle fusion"/>
    <property type="evidence" value="ECO:0007669"/>
    <property type="project" value="TreeGrafter"/>
</dbReference>
<dbReference type="InterPro" id="IPR010989">
    <property type="entry name" value="SNARE"/>
</dbReference>
<dbReference type="STRING" id="361077.A0A151Z536"/>
<evidence type="ECO:0000256" key="7">
    <source>
        <dbReference type="ARBA" id="ARBA00023034"/>
    </source>
</evidence>
<dbReference type="EMBL" id="LODT01000042">
    <property type="protein sequence ID" value="KYQ89089.1"/>
    <property type="molecule type" value="Genomic_DNA"/>
</dbReference>
<keyword evidence="13" id="KW-1185">Reference proteome</keyword>
<keyword evidence="4 10" id="KW-0812">Transmembrane</keyword>
<dbReference type="PROSITE" id="PS50192">
    <property type="entry name" value="T_SNARE"/>
    <property type="match status" value="1"/>
</dbReference>
<evidence type="ECO:0000256" key="1">
    <source>
        <dbReference type="ARBA" id="ARBA00004409"/>
    </source>
</evidence>
<dbReference type="Proteomes" id="UP000076078">
    <property type="component" value="Unassembled WGS sequence"/>
</dbReference>
<gene>
    <name evidence="12" type="ORF">DLAC_10320</name>
</gene>
<dbReference type="InterPro" id="IPR000727">
    <property type="entry name" value="T_SNARE_dom"/>
</dbReference>
<dbReference type="GO" id="GO:0000139">
    <property type="term" value="C:Golgi membrane"/>
    <property type="evidence" value="ECO:0007669"/>
    <property type="project" value="UniProtKB-SubCell"/>
</dbReference>
<organism evidence="12 13">
    <name type="scientific">Tieghemostelium lacteum</name>
    <name type="common">Slime mold</name>
    <name type="synonym">Dictyostelium lacteum</name>
    <dbReference type="NCBI Taxonomy" id="361077"/>
    <lineage>
        <taxon>Eukaryota</taxon>
        <taxon>Amoebozoa</taxon>
        <taxon>Evosea</taxon>
        <taxon>Eumycetozoa</taxon>
        <taxon>Dictyostelia</taxon>
        <taxon>Dictyosteliales</taxon>
        <taxon>Raperosteliaceae</taxon>
        <taxon>Tieghemostelium</taxon>
    </lineage>
</organism>
<comment type="subcellular location">
    <subcellularLocation>
        <location evidence="1">Golgi apparatus membrane</location>
        <topology evidence="1">Single-pass type IV membrane protein</topology>
    </subcellularLocation>
</comment>
<dbReference type="OrthoDB" id="28875at2759"/>
<keyword evidence="8" id="KW-0175">Coiled coil</keyword>